<dbReference type="AlphaFoldDB" id="A0A6J7D166"/>
<keyword evidence="4" id="KW-0560">Oxidoreductase</keyword>
<organism evidence="8">
    <name type="scientific">freshwater metagenome</name>
    <dbReference type="NCBI Taxonomy" id="449393"/>
    <lineage>
        <taxon>unclassified sequences</taxon>
        <taxon>metagenomes</taxon>
        <taxon>ecological metagenomes</taxon>
    </lineage>
</organism>
<dbReference type="InterPro" id="IPR036922">
    <property type="entry name" value="Rieske_2Fe-2S_sf"/>
</dbReference>
<dbReference type="PANTHER" id="PTHR43756">
    <property type="entry name" value="CHOLINE MONOOXYGENASE, CHLOROPLASTIC"/>
    <property type="match status" value="1"/>
</dbReference>
<evidence type="ECO:0000313" key="8">
    <source>
        <dbReference type="EMBL" id="CAB4860903.1"/>
    </source>
</evidence>
<reference evidence="8" key="1">
    <citation type="submission" date="2020-05" db="EMBL/GenBank/DDBJ databases">
        <authorList>
            <person name="Chiriac C."/>
            <person name="Salcher M."/>
            <person name="Ghai R."/>
            <person name="Kavagutti S V."/>
        </authorList>
    </citation>
    <scope>NUCLEOTIDE SEQUENCE</scope>
</reference>
<evidence type="ECO:0000259" key="7">
    <source>
        <dbReference type="PROSITE" id="PS51296"/>
    </source>
</evidence>
<dbReference type="InterPro" id="IPR015879">
    <property type="entry name" value="Ring_hydroxy_dOase_asu_C_dom"/>
</dbReference>
<keyword evidence="2" id="KW-0001">2Fe-2S</keyword>
<dbReference type="InterPro" id="IPR017941">
    <property type="entry name" value="Rieske_2Fe-2S"/>
</dbReference>
<dbReference type="Pfam" id="PF00848">
    <property type="entry name" value="Ring_hydroxyl_A"/>
    <property type="match status" value="1"/>
</dbReference>
<protein>
    <submittedName>
        <fullName evidence="8">Unannotated protein</fullName>
    </submittedName>
</protein>
<evidence type="ECO:0000256" key="2">
    <source>
        <dbReference type="ARBA" id="ARBA00022714"/>
    </source>
</evidence>
<dbReference type="CDD" id="cd03469">
    <property type="entry name" value="Rieske_RO_Alpha_N"/>
    <property type="match status" value="1"/>
</dbReference>
<dbReference type="PANTHER" id="PTHR43756:SF5">
    <property type="entry name" value="CHOLINE MONOOXYGENASE, CHLOROPLASTIC"/>
    <property type="match status" value="1"/>
</dbReference>
<evidence type="ECO:0000256" key="4">
    <source>
        <dbReference type="ARBA" id="ARBA00023002"/>
    </source>
</evidence>
<name>A0A6J7D166_9ZZZZ</name>
<evidence type="ECO:0000256" key="3">
    <source>
        <dbReference type="ARBA" id="ARBA00022723"/>
    </source>
</evidence>
<keyword evidence="6" id="KW-0411">Iron-sulfur</keyword>
<dbReference type="CDD" id="cd00680">
    <property type="entry name" value="RHO_alpha_C"/>
    <property type="match status" value="1"/>
</dbReference>
<keyword evidence="3" id="KW-0479">Metal-binding</keyword>
<dbReference type="Pfam" id="PF00355">
    <property type="entry name" value="Rieske"/>
    <property type="match status" value="1"/>
</dbReference>
<dbReference type="SUPFAM" id="SSF50022">
    <property type="entry name" value="ISP domain"/>
    <property type="match status" value="1"/>
</dbReference>
<dbReference type="PROSITE" id="PS51296">
    <property type="entry name" value="RIESKE"/>
    <property type="match status" value="1"/>
</dbReference>
<evidence type="ECO:0000256" key="6">
    <source>
        <dbReference type="ARBA" id="ARBA00023014"/>
    </source>
</evidence>
<dbReference type="GO" id="GO:0016491">
    <property type="term" value="F:oxidoreductase activity"/>
    <property type="evidence" value="ECO:0007669"/>
    <property type="project" value="UniProtKB-KW"/>
</dbReference>
<dbReference type="GO" id="GO:0051537">
    <property type="term" value="F:2 iron, 2 sulfur cluster binding"/>
    <property type="evidence" value="ECO:0007669"/>
    <property type="project" value="UniProtKB-KW"/>
</dbReference>
<keyword evidence="5" id="KW-0408">Iron</keyword>
<dbReference type="InterPro" id="IPR001663">
    <property type="entry name" value="Rng_hydr_dOase-A"/>
</dbReference>
<gene>
    <name evidence="8" type="ORF">UFOPK3304_00450</name>
</gene>
<proteinExistence type="predicted"/>
<accession>A0A6J7D166</accession>
<dbReference type="Gene3D" id="2.102.10.10">
    <property type="entry name" value="Rieske [2Fe-2S] iron-sulphur domain"/>
    <property type="match status" value="1"/>
</dbReference>
<dbReference type="EMBL" id="CAFBLJ010000015">
    <property type="protein sequence ID" value="CAB4860903.1"/>
    <property type="molecule type" value="Genomic_DNA"/>
</dbReference>
<feature type="domain" description="Rieske" evidence="7">
    <location>
        <begin position="39"/>
        <end position="146"/>
    </location>
</feature>
<dbReference type="GO" id="GO:0005506">
    <property type="term" value="F:iron ion binding"/>
    <property type="evidence" value="ECO:0007669"/>
    <property type="project" value="InterPro"/>
</dbReference>
<comment type="cofactor">
    <cofactor evidence="1">
        <name>Fe cation</name>
        <dbReference type="ChEBI" id="CHEBI:24875"/>
    </cofactor>
</comment>
<dbReference type="PRINTS" id="PR00090">
    <property type="entry name" value="RNGDIOXGNASE"/>
</dbReference>
<sequence>MGAHNVSDAPAAAWLLPSAAYTSQEWFDREKEQLIERCWAFVGLVSDLRAAGDYLATQVGRVPIVVVRSEHGLEAFHNVCRHRGAVLLEGRGNVRGGISCFYHRWRYSLDGALSSVPQRDQFPDLCMDDLSLTRASVATAKGMVFVHVDASPPMSLDEWLGDIIGELGALEPSDLYELPVERHEMRANWKLFVENHIDGYHLWHLHARSIRGLDHGRQRWRPSGRHWIFDEPPTKPGTFPDRAITGLPLLPTAPKDGFGSVVMLAFPNLGIALGATFFATVQAIPTGPSTSIVELRTHIAPIDARDGVRLAMHEAAKATRRLVAATPLERIARRAGRADGGGDSTEILMEDLRAAEAVQRGMASPTFRVGPMAREHEQAITVFQRNVLDHLGVQTTRSDS</sequence>
<dbReference type="SUPFAM" id="SSF55961">
    <property type="entry name" value="Bet v1-like"/>
    <property type="match status" value="1"/>
</dbReference>
<dbReference type="Gene3D" id="3.90.380.10">
    <property type="entry name" value="Naphthalene 1,2-dioxygenase Alpha Subunit, Chain A, domain 1"/>
    <property type="match status" value="2"/>
</dbReference>
<evidence type="ECO:0000256" key="1">
    <source>
        <dbReference type="ARBA" id="ARBA00001962"/>
    </source>
</evidence>
<evidence type="ECO:0000256" key="5">
    <source>
        <dbReference type="ARBA" id="ARBA00023004"/>
    </source>
</evidence>